<evidence type="ECO:0000313" key="2">
    <source>
        <dbReference type="Proteomes" id="UP000573729"/>
    </source>
</evidence>
<name>A0A7W7FIE2_9MICO</name>
<sequence length="186" mass="21540">MTAPRVTLSTTETRAKFERIREFSPKLARRLRRDMRRSGDEIIGEQRKILAGPLPRGIRAAGKRRRRVRDQHGRARFRTVNVYEETDTKRPGRSRGLRRGISDSLKTRVVFGKNRTAITVRTTGAKRTGATFWQAKRFRHKTFGREPYVDQQGQPYFWRPAYDGAARMAARVDSALDEALKEISDH</sequence>
<keyword evidence="2" id="KW-1185">Reference proteome</keyword>
<evidence type="ECO:0000313" key="1">
    <source>
        <dbReference type="EMBL" id="MBB4666982.1"/>
    </source>
</evidence>
<dbReference type="RefSeq" id="WP_184217018.1">
    <property type="nucleotide sequence ID" value="NZ_JACHMD010000001.1"/>
</dbReference>
<accession>A0A7W7FIE2</accession>
<dbReference type="AlphaFoldDB" id="A0A7W7FIE2"/>
<organism evidence="1 2">
    <name type="scientific">Microbacterium marinum</name>
    <dbReference type="NCBI Taxonomy" id="421115"/>
    <lineage>
        <taxon>Bacteria</taxon>
        <taxon>Bacillati</taxon>
        <taxon>Actinomycetota</taxon>
        <taxon>Actinomycetes</taxon>
        <taxon>Micrococcales</taxon>
        <taxon>Microbacteriaceae</taxon>
        <taxon>Microbacterium</taxon>
    </lineage>
</organism>
<proteinExistence type="predicted"/>
<gene>
    <name evidence="1" type="ORF">BKA24_001691</name>
</gene>
<dbReference type="EMBL" id="JACHMD010000001">
    <property type="protein sequence ID" value="MBB4666982.1"/>
    <property type="molecule type" value="Genomic_DNA"/>
</dbReference>
<dbReference type="Proteomes" id="UP000573729">
    <property type="component" value="Unassembled WGS sequence"/>
</dbReference>
<protein>
    <submittedName>
        <fullName evidence="1">Uncharacterized protein</fullName>
    </submittedName>
</protein>
<reference evidence="1 2" key="1">
    <citation type="submission" date="2020-08" db="EMBL/GenBank/DDBJ databases">
        <title>Sequencing the genomes of 1000 actinobacteria strains.</title>
        <authorList>
            <person name="Klenk H.-P."/>
        </authorList>
    </citation>
    <scope>NUCLEOTIDE SEQUENCE [LARGE SCALE GENOMIC DNA]</scope>
    <source>
        <strain evidence="1 2">DSM 24947</strain>
    </source>
</reference>
<comment type="caution">
    <text evidence="1">The sequence shown here is derived from an EMBL/GenBank/DDBJ whole genome shotgun (WGS) entry which is preliminary data.</text>
</comment>